<dbReference type="Gene3D" id="3.10.560.10">
    <property type="entry name" value="Outer membrane lipoprotein wza domain like"/>
    <property type="match status" value="1"/>
</dbReference>
<reference evidence="4 5" key="1">
    <citation type="submission" date="2019-03" db="EMBL/GenBank/DDBJ databases">
        <title>Diversity of the mouse oral microbiome.</title>
        <authorList>
            <person name="Joseph S."/>
            <person name="Aduse-Opoku J."/>
            <person name="Curtis M."/>
            <person name="Wade W."/>
            <person name="Hashim A."/>
        </authorList>
    </citation>
    <scope>NUCLEOTIDE SEQUENCE [LARGE SCALE GENOMIC DNA]</scope>
    <source>
        <strain evidence="4 5">P11</strain>
    </source>
</reference>
<evidence type="ECO:0000313" key="5">
    <source>
        <dbReference type="Proteomes" id="UP000298285"/>
    </source>
</evidence>
<keyword evidence="2" id="KW-0812">Transmembrane</keyword>
<gene>
    <name evidence="4" type="ORF">E4T88_06340</name>
</gene>
<evidence type="ECO:0000256" key="1">
    <source>
        <dbReference type="ARBA" id="ARBA00022729"/>
    </source>
</evidence>
<comment type="caution">
    <text evidence="4">The sequence shown here is derived from an EMBL/GenBank/DDBJ whole genome shotgun (WGS) entry which is preliminary data.</text>
</comment>
<dbReference type="PROSITE" id="PS51257">
    <property type="entry name" value="PROKAR_LIPOPROTEIN"/>
    <property type="match status" value="1"/>
</dbReference>
<keyword evidence="1" id="KW-0732">Signal</keyword>
<dbReference type="PANTHER" id="PTHR33619">
    <property type="entry name" value="POLYSACCHARIDE EXPORT PROTEIN GFCE-RELATED"/>
    <property type="match status" value="1"/>
</dbReference>
<evidence type="ECO:0000256" key="2">
    <source>
        <dbReference type="SAM" id="Phobius"/>
    </source>
</evidence>
<keyword evidence="2" id="KW-0472">Membrane</keyword>
<dbReference type="InterPro" id="IPR049712">
    <property type="entry name" value="Poly_export"/>
</dbReference>
<dbReference type="EMBL" id="SPPK01000002">
    <property type="protein sequence ID" value="TFU89633.1"/>
    <property type="molecule type" value="Genomic_DNA"/>
</dbReference>
<dbReference type="RefSeq" id="WP_135104636.1">
    <property type="nucleotide sequence ID" value="NZ_JADGKW010000002.1"/>
</dbReference>
<dbReference type="OrthoDB" id="662756at2"/>
<feature type="transmembrane region" description="Helical" evidence="2">
    <location>
        <begin position="225"/>
        <end position="244"/>
    </location>
</feature>
<evidence type="ECO:0000313" key="4">
    <source>
        <dbReference type="EMBL" id="TFU89633.1"/>
    </source>
</evidence>
<dbReference type="AlphaFoldDB" id="A0A4Y9IMD6"/>
<dbReference type="Proteomes" id="UP000298285">
    <property type="component" value="Unassembled WGS sequence"/>
</dbReference>
<evidence type="ECO:0000259" key="3">
    <source>
        <dbReference type="Pfam" id="PF02563"/>
    </source>
</evidence>
<dbReference type="Pfam" id="PF02563">
    <property type="entry name" value="Poly_export"/>
    <property type="match status" value="1"/>
</dbReference>
<dbReference type="InterPro" id="IPR003715">
    <property type="entry name" value="Poly_export_N"/>
</dbReference>
<dbReference type="PANTHER" id="PTHR33619:SF3">
    <property type="entry name" value="POLYSACCHARIDE EXPORT PROTEIN GFCE-RELATED"/>
    <property type="match status" value="1"/>
</dbReference>
<keyword evidence="2" id="KW-1133">Transmembrane helix</keyword>
<dbReference type="Gene3D" id="3.30.1950.10">
    <property type="entry name" value="wza like domain"/>
    <property type="match status" value="1"/>
</dbReference>
<protein>
    <recommendedName>
        <fullName evidence="3">Polysaccharide export protein N-terminal domain-containing protein</fullName>
    </recommendedName>
</protein>
<sequence length="247" mass="28200">MKAIIYYMLSGLMMVGIFSSCISSEEINYLQNINLQYPLQPYTEYRLAVDDKISCSISTSDEEVFRAFNSVVGPNQNALKAYTIYSDSTVILPFFGKVKVAGRTVQEAEDIIQKLIQESILDAQVKVTLSSNYFYILASNKQGFYSVYKDNMTIYQALAISQQTTGTMDLSKVSIIRRDALGNSIVKTFDLRTQDVIQSEFYYIRPNDLIYFPTNKNSFFNIESLGSFAATMMIPLTFLVYTVMYRW</sequence>
<proteinExistence type="predicted"/>
<name>A0A4Y9IMD6_9BACT</name>
<feature type="domain" description="Polysaccharide export protein N-terminal" evidence="3">
    <location>
        <begin position="42"/>
        <end position="129"/>
    </location>
</feature>
<organism evidence="4 5">
    <name type="scientific">Dysgonomonas mossii</name>
    <dbReference type="NCBI Taxonomy" id="163665"/>
    <lineage>
        <taxon>Bacteria</taxon>
        <taxon>Pseudomonadati</taxon>
        <taxon>Bacteroidota</taxon>
        <taxon>Bacteroidia</taxon>
        <taxon>Bacteroidales</taxon>
        <taxon>Dysgonomonadaceae</taxon>
        <taxon>Dysgonomonas</taxon>
    </lineage>
</organism>
<accession>A0A4Y9IMD6</accession>
<dbReference type="GO" id="GO:0015159">
    <property type="term" value="F:polysaccharide transmembrane transporter activity"/>
    <property type="evidence" value="ECO:0007669"/>
    <property type="project" value="InterPro"/>
</dbReference>